<keyword evidence="2" id="KW-0812">Transmembrane</keyword>
<name>A0ABR1EWQ0_NECAM</name>
<protein>
    <submittedName>
        <fullName evidence="3">Uncharacterized protein</fullName>
    </submittedName>
</protein>
<sequence>MEQYLMTSTVETLSPKLTTESERGDSTVKKTVPPTGTKNPAEIKDDGNKEKTTENVEGDIANLALYLLFGLLLLLLICANIVFFTLCLLYKRKKEDEESKRL</sequence>
<keyword evidence="5" id="KW-1185">Reference proteome</keyword>
<dbReference type="EMBL" id="JAVFWL010000006">
    <property type="protein sequence ID" value="KAK6767023.1"/>
    <property type="molecule type" value="Genomic_DNA"/>
</dbReference>
<feature type="compositionally biased region" description="Polar residues" evidence="1">
    <location>
        <begin position="1"/>
        <end position="18"/>
    </location>
</feature>
<dbReference type="Proteomes" id="UP001303046">
    <property type="component" value="Unassembled WGS sequence"/>
</dbReference>
<feature type="compositionally biased region" description="Basic and acidic residues" evidence="1">
    <location>
        <begin position="19"/>
        <end position="28"/>
    </location>
</feature>
<organism evidence="3 5">
    <name type="scientific">Necator americanus</name>
    <name type="common">Human hookworm</name>
    <dbReference type="NCBI Taxonomy" id="51031"/>
    <lineage>
        <taxon>Eukaryota</taxon>
        <taxon>Metazoa</taxon>
        <taxon>Ecdysozoa</taxon>
        <taxon>Nematoda</taxon>
        <taxon>Chromadorea</taxon>
        <taxon>Rhabditida</taxon>
        <taxon>Rhabditina</taxon>
        <taxon>Rhabditomorpha</taxon>
        <taxon>Strongyloidea</taxon>
        <taxon>Ancylostomatidae</taxon>
        <taxon>Bunostominae</taxon>
        <taxon>Necator</taxon>
    </lineage>
</organism>
<feature type="transmembrane region" description="Helical" evidence="2">
    <location>
        <begin position="63"/>
        <end position="90"/>
    </location>
</feature>
<evidence type="ECO:0000313" key="5">
    <source>
        <dbReference type="Proteomes" id="UP001303046"/>
    </source>
</evidence>
<evidence type="ECO:0000256" key="1">
    <source>
        <dbReference type="SAM" id="MobiDB-lite"/>
    </source>
</evidence>
<reference evidence="3 5" key="1">
    <citation type="submission" date="2023-08" db="EMBL/GenBank/DDBJ databases">
        <title>A Necator americanus chromosomal reference genome.</title>
        <authorList>
            <person name="Ilik V."/>
            <person name="Petrzelkova K.J."/>
            <person name="Pardy F."/>
            <person name="Fuh T."/>
            <person name="Niatou-Singa F.S."/>
            <person name="Gouil Q."/>
            <person name="Baker L."/>
            <person name="Ritchie M.E."/>
            <person name="Jex A.R."/>
            <person name="Gazzola D."/>
            <person name="Li H."/>
            <person name="Toshio Fujiwara R."/>
            <person name="Zhan B."/>
            <person name="Aroian R.V."/>
            <person name="Pafco B."/>
            <person name="Schwarz E.M."/>
        </authorList>
    </citation>
    <scope>NUCLEOTIDE SEQUENCE [LARGE SCALE GENOMIC DNA]</scope>
    <source>
        <strain evidence="3 5">Aroian</strain>
        <tissue evidence="3">Whole animal</tissue>
    </source>
</reference>
<keyword evidence="2" id="KW-0472">Membrane</keyword>
<comment type="caution">
    <text evidence="3">The sequence shown here is derived from an EMBL/GenBank/DDBJ whole genome shotgun (WGS) entry which is preliminary data.</text>
</comment>
<evidence type="ECO:0000313" key="3">
    <source>
        <dbReference type="EMBL" id="KAK6767023.1"/>
    </source>
</evidence>
<accession>A0ABR1EWQ0</accession>
<feature type="compositionally biased region" description="Low complexity" evidence="1">
    <location>
        <begin position="29"/>
        <end position="38"/>
    </location>
</feature>
<gene>
    <name evidence="3" type="primary">Necator_chrX.g26516</name>
    <name evidence="4" type="synonym">Necator_2022.05.29.01.07.g98</name>
    <name evidence="3" type="ORF">RB195_026349</name>
    <name evidence="4" type="ORF">RB195_026546</name>
</gene>
<evidence type="ECO:0000256" key="2">
    <source>
        <dbReference type="SAM" id="Phobius"/>
    </source>
</evidence>
<evidence type="ECO:0000313" key="4">
    <source>
        <dbReference type="EMBL" id="KAK6767331.1"/>
    </source>
</evidence>
<feature type="region of interest" description="Disordered" evidence="1">
    <location>
        <begin position="1"/>
        <end position="52"/>
    </location>
</feature>
<feature type="compositionally biased region" description="Basic and acidic residues" evidence="1">
    <location>
        <begin position="41"/>
        <end position="52"/>
    </location>
</feature>
<proteinExistence type="predicted"/>
<keyword evidence="2" id="KW-1133">Transmembrane helix</keyword>
<dbReference type="EMBL" id="JAVFWL010000007">
    <property type="protein sequence ID" value="KAK6767331.1"/>
    <property type="molecule type" value="Genomic_DNA"/>
</dbReference>